<sequence length="208" mass="22234">MPERTSCLDKHIGGILARQHTDTITPLPATCRFLTVRIRPGVTLPCLVRGVVGSQYISANMMLFLALALTVATTLPAPGATQDPQGYFDNLDINGDGFITLHEAEHGLTVHALFTAMDADCDGVITLSQINTYMPEFVPVFNNLDLDGNQSVTDQEAQAATSIAGVFTFFDTNADGLLERPEAQRLISLINRLAAAATDQGNTACGPN</sequence>
<evidence type="ECO:0000259" key="1">
    <source>
        <dbReference type="PROSITE" id="PS50222"/>
    </source>
</evidence>
<dbReference type="EMBL" id="OV696689">
    <property type="protein sequence ID" value="CAH1262497.1"/>
    <property type="molecule type" value="Genomic_DNA"/>
</dbReference>
<keyword evidence="3" id="KW-1185">Reference proteome</keyword>
<protein>
    <submittedName>
        <fullName evidence="2">Hypp2560 protein</fullName>
    </submittedName>
</protein>
<dbReference type="Gene3D" id="1.10.238.10">
    <property type="entry name" value="EF-hand"/>
    <property type="match status" value="2"/>
</dbReference>
<gene>
    <name evidence="2" type="primary">Hypp2560</name>
    <name evidence="2" type="ORF">BLAG_LOCUS17534</name>
</gene>
<dbReference type="OrthoDB" id="10417311at2759"/>
<organism evidence="2 3">
    <name type="scientific">Branchiostoma lanceolatum</name>
    <name type="common">Common lancelet</name>
    <name type="synonym">Amphioxus lanceolatum</name>
    <dbReference type="NCBI Taxonomy" id="7740"/>
    <lineage>
        <taxon>Eukaryota</taxon>
        <taxon>Metazoa</taxon>
        <taxon>Chordata</taxon>
        <taxon>Cephalochordata</taxon>
        <taxon>Leptocardii</taxon>
        <taxon>Amphioxiformes</taxon>
        <taxon>Branchiostomatidae</taxon>
        <taxon>Branchiostoma</taxon>
    </lineage>
</organism>
<name>A0A8K0EQM8_BRALA</name>
<dbReference type="PROSITE" id="PS50222">
    <property type="entry name" value="EF_HAND_2"/>
    <property type="match status" value="1"/>
</dbReference>
<evidence type="ECO:0000313" key="2">
    <source>
        <dbReference type="EMBL" id="CAH1262497.1"/>
    </source>
</evidence>
<dbReference type="Pfam" id="PF13202">
    <property type="entry name" value="EF-hand_5"/>
    <property type="match status" value="1"/>
</dbReference>
<dbReference type="InterPro" id="IPR002048">
    <property type="entry name" value="EF_hand_dom"/>
</dbReference>
<accession>A0A8K0EQM8</accession>
<dbReference type="GO" id="GO:0005509">
    <property type="term" value="F:calcium ion binding"/>
    <property type="evidence" value="ECO:0007669"/>
    <property type="project" value="InterPro"/>
</dbReference>
<dbReference type="AlphaFoldDB" id="A0A8K0EQM8"/>
<evidence type="ECO:0000313" key="3">
    <source>
        <dbReference type="Proteomes" id="UP000838412"/>
    </source>
</evidence>
<feature type="domain" description="EF-hand" evidence="1">
    <location>
        <begin position="79"/>
        <end position="114"/>
    </location>
</feature>
<dbReference type="Proteomes" id="UP000838412">
    <property type="component" value="Chromosome 4"/>
</dbReference>
<proteinExistence type="predicted"/>
<reference evidence="2" key="1">
    <citation type="submission" date="2022-01" db="EMBL/GenBank/DDBJ databases">
        <authorList>
            <person name="Braso-Vives M."/>
        </authorList>
    </citation>
    <scope>NUCLEOTIDE SEQUENCE</scope>
</reference>
<dbReference type="InterPro" id="IPR011992">
    <property type="entry name" value="EF-hand-dom_pair"/>
</dbReference>
<dbReference type="SUPFAM" id="SSF47473">
    <property type="entry name" value="EF-hand"/>
    <property type="match status" value="1"/>
</dbReference>